<organism evidence="2 3">
    <name type="scientific">Brachymonas denitrificans DSM 15123</name>
    <dbReference type="NCBI Taxonomy" id="1121117"/>
    <lineage>
        <taxon>Bacteria</taxon>
        <taxon>Pseudomonadati</taxon>
        <taxon>Pseudomonadota</taxon>
        <taxon>Betaproteobacteria</taxon>
        <taxon>Burkholderiales</taxon>
        <taxon>Comamonadaceae</taxon>
        <taxon>Brachymonas</taxon>
    </lineage>
</organism>
<proteinExistence type="predicted"/>
<dbReference type="AlphaFoldDB" id="A0A1H8DEE4"/>
<sequence length="160" mass="16747">MRAIKEARKLIESNSSSADAITLSRLVLALESEIDFPITDIYLLDYDKFKLALEILQEWRLDRHFAGKSRLYDASMHLAGMTAAGDVPAAPKAAVKPAPKKKAASTKPSEAMKAAAKAAKPAAKKAAAPKKAAEPAKAEAVPPAAEPAAPAAAAKDSSKS</sequence>
<feature type="compositionally biased region" description="Low complexity" evidence="1">
    <location>
        <begin position="107"/>
        <end position="130"/>
    </location>
</feature>
<reference evidence="2 3" key="1">
    <citation type="submission" date="2016-10" db="EMBL/GenBank/DDBJ databases">
        <authorList>
            <person name="de Groot N.N."/>
        </authorList>
    </citation>
    <scope>NUCLEOTIDE SEQUENCE [LARGE SCALE GENOMIC DNA]</scope>
    <source>
        <strain evidence="2 3">DSM 15123</strain>
    </source>
</reference>
<dbReference type="RefSeq" id="WP_200785693.1">
    <property type="nucleotide sequence ID" value="NZ_FOCW01000001.1"/>
</dbReference>
<evidence type="ECO:0000313" key="2">
    <source>
        <dbReference type="EMBL" id="SEN05643.1"/>
    </source>
</evidence>
<dbReference type="Proteomes" id="UP000199531">
    <property type="component" value="Unassembled WGS sequence"/>
</dbReference>
<feature type="region of interest" description="Disordered" evidence="1">
    <location>
        <begin position="89"/>
        <end position="160"/>
    </location>
</feature>
<gene>
    <name evidence="2" type="ORF">SAMN02745977_00294</name>
</gene>
<accession>A0A1H8DEE4</accession>
<evidence type="ECO:0000313" key="3">
    <source>
        <dbReference type="Proteomes" id="UP000199531"/>
    </source>
</evidence>
<dbReference type="EMBL" id="FOCW01000001">
    <property type="protein sequence ID" value="SEN05643.1"/>
    <property type="molecule type" value="Genomic_DNA"/>
</dbReference>
<feature type="compositionally biased region" description="Low complexity" evidence="1">
    <location>
        <begin position="138"/>
        <end position="160"/>
    </location>
</feature>
<keyword evidence="3" id="KW-1185">Reference proteome</keyword>
<evidence type="ECO:0000256" key="1">
    <source>
        <dbReference type="SAM" id="MobiDB-lite"/>
    </source>
</evidence>
<name>A0A1H8DEE4_9BURK</name>
<protein>
    <submittedName>
        <fullName evidence="2">Uncharacterized protein</fullName>
    </submittedName>
</protein>